<gene>
    <name evidence="11" type="primary">LOC105367515</name>
</gene>
<evidence type="ECO:0000256" key="1">
    <source>
        <dbReference type="ARBA" id="ARBA00004123"/>
    </source>
</evidence>
<dbReference type="InterPro" id="IPR051647">
    <property type="entry name" value="Mediator_comp_sub12"/>
</dbReference>
<feature type="compositionally biased region" description="Basic and acidic residues" evidence="8">
    <location>
        <begin position="1851"/>
        <end position="1860"/>
    </location>
</feature>
<dbReference type="KEGG" id="csol:105367515"/>
<dbReference type="GO" id="GO:0045944">
    <property type="term" value="P:positive regulation of transcription by RNA polymerase II"/>
    <property type="evidence" value="ECO:0007669"/>
    <property type="project" value="TreeGrafter"/>
</dbReference>
<keyword evidence="4" id="KW-0805">Transcription regulation</keyword>
<feature type="region of interest" description="Disordered" evidence="8">
    <location>
        <begin position="790"/>
        <end position="826"/>
    </location>
</feature>
<evidence type="ECO:0000313" key="10">
    <source>
        <dbReference type="Proteomes" id="UP000695007"/>
    </source>
</evidence>
<feature type="region of interest" description="Disordered" evidence="8">
    <location>
        <begin position="725"/>
        <end position="774"/>
    </location>
</feature>
<feature type="region of interest" description="Disordered" evidence="8">
    <location>
        <begin position="1"/>
        <end position="38"/>
    </location>
</feature>
<dbReference type="Pfam" id="PF12145">
    <property type="entry name" value="Med12-LCEWAV"/>
    <property type="match status" value="1"/>
</dbReference>
<feature type="region of interest" description="Disordered" evidence="8">
    <location>
        <begin position="1330"/>
        <end position="1353"/>
    </location>
</feature>
<feature type="compositionally biased region" description="Low complexity" evidence="8">
    <location>
        <begin position="226"/>
        <end position="244"/>
    </location>
</feature>
<dbReference type="InterPro" id="IPR019035">
    <property type="entry name" value="Mediator_Med12"/>
</dbReference>
<feature type="region of interest" description="Disordered" evidence="8">
    <location>
        <begin position="226"/>
        <end position="245"/>
    </location>
</feature>
<feature type="region of interest" description="Disordered" evidence="8">
    <location>
        <begin position="1835"/>
        <end position="1990"/>
    </location>
</feature>
<comment type="similarity">
    <text evidence="2">Belongs to the Mediator complex subunit 12 family.</text>
</comment>
<evidence type="ECO:0000259" key="9">
    <source>
        <dbReference type="SMART" id="SM01281"/>
    </source>
</evidence>
<keyword evidence="5" id="KW-0010">Activator</keyword>
<keyword evidence="10" id="KW-1185">Reference proteome</keyword>
<feature type="compositionally biased region" description="Gly residues" evidence="8">
    <location>
        <begin position="1343"/>
        <end position="1353"/>
    </location>
</feature>
<feature type="region of interest" description="Disordered" evidence="8">
    <location>
        <begin position="578"/>
        <end position="600"/>
    </location>
</feature>
<evidence type="ECO:0000256" key="8">
    <source>
        <dbReference type="SAM" id="MobiDB-lite"/>
    </source>
</evidence>
<accession>A0AAJ6YUF9</accession>
<evidence type="ECO:0000256" key="6">
    <source>
        <dbReference type="ARBA" id="ARBA00023163"/>
    </source>
</evidence>
<feature type="domain" description="Mediator complex subunit Med12" evidence="9">
    <location>
        <begin position="97"/>
        <end position="157"/>
    </location>
</feature>
<feature type="compositionally biased region" description="Low complexity" evidence="8">
    <location>
        <begin position="2248"/>
        <end position="2269"/>
    </location>
</feature>
<feature type="compositionally biased region" description="Basic residues" evidence="8">
    <location>
        <begin position="1884"/>
        <end position="1895"/>
    </location>
</feature>
<feature type="compositionally biased region" description="Basic and acidic residues" evidence="8">
    <location>
        <begin position="753"/>
        <end position="772"/>
    </location>
</feature>
<feature type="region of interest" description="Disordered" evidence="8">
    <location>
        <begin position="2050"/>
        <end position="2084"/>
    </location>
</feature>
<dbReference type="Proteomes" id="UP000695007">
    <property type="component" value="Unplaced"/>
</dbReference>
<evidence type="ECO:0000256" key="5">
    <source>
        <dbReference type="ARBA" id="ARBA00023159"/>
    </source>
</evidence>
<evidence type="ECO:0000256" key="3">
    <source>
        <dbReference type="ARBA" id="ARBA00022491"/>
    </source>
</evidence>
<keyword evidence="3" id="KW-0678">Repressor</keyword>
<dbReference type="InterPro" id="IPR021990">
    <property type="entry name" value="Mediator_Med12_LCEWAV"/>
</dbReference>
<feature type="compositionally biased region" description="Low complexity" evidence="8">
    <location>
        <begin position="1904"/>
        <end position="1921"/>
    </location>
</feature>
<keyword evidence="6" id="KW-0804">Transcription</keyword>
<feature type="region of interest" description="Disordered" evidence="8">
    <location>
        <begin position="637"/>
        <end position="658"/>
    </location>
</feature>
<dbReference type="SMART" id="SM01281">
    <property type="entry name" value="Med12"/>
    <property type="match status" value="1"/>
</dbReference>
<dbReference type="GeneID" id="105367515"/>
<evidence type="ECO:0000256" key="2">
    <source>
        <dbReference type="ARBA" id="ARBA00010289"/>
    </source>
</evidence>
<dbReference type="RefSeq" id="XP_011504560.1">
    <property type="nucleotide sequence ID" value="XM_011506258.1"/>
</dbReference>
<comment type="subcellular location">
    <subcellularLocation>
        <location evidence="1">Nucleus</location>
    </subcellularLocation>
</comment>
<evidence type="ECO:0000256" key="7">
    <source>
        <dbReference type="ARBA" id="ARBA00023242"/>
    </source>
</evidence>
<feature type="compositionally biased region" description="Basic and acidic residues" evidence="8">
    <location>
        <begin position="797"/>
        <end position="814"/>
    </location>
</feature>
<dbReference type="PANTHER" id="PTHR46007">
    <property type="entry name" value="MEDIATOR OF RNA POLYMERASE II TRANSCRIPTION SUBUNIT 12"/>
    <property type="match status" value="1"/>
</dbReference>
<sequence>MMGILYEKRPLKRPRLGPPDVYPQEPKQKEDELTPSNVKHGFTTSLQLSDEHGTARNCNVTAAKVGAYFNAILAKKEELATMPDTGRKRQQINPKDNFWPVTARTKNGIEAWFKDLSGCKPLVSLAKKAPNFNKKEEIFTMLCEYQVPMLRAAWFIKLSSAYTVAVSEAKIKKRQLPDPTTEWTGTLIKFLKDQLSKLQEYYHLGGHTSSNSNTINSSSNIATNGITNSSSTSTTNSITANGTNLSSQSITTNGVVNAQPSTPNSNSTSNIQCAPTTIMNEDHKLVLKQWHYCIQLAKYMFEEGLLDRQELLQWILELLDKLRSAPSDDGVLKLLLPLALQYLEEFVQSELLARRLAYLCCKKIAHMCNNVDTTCSPQSPSVMAIAAVAAAVKNEMNGNKDGLHPPQAAPVVNQLNAVFNDYLNCPHHRDVLYGLSTIIQVITLECPTALVWNNVGEGKSISVLNGSPLDHLPCPPAVLPSPPASAAGPTRRQLKVAQENIRSRSQAAESRWSCDKWQQSSAGMTTTKVLAALDALDRHSFDRMDSGNSLDTLYAKIFTSPGKDGGGAAVAGVTLPASVTSSSSGPGGEREANSTKGEYNPQQDAPIVEILCEWAVSAERWGEHRAMAVAKLLEKRQSEASGESNDSDDKDSVCSNGNGPPALPIFQTLLMKFLDVDAPILDNGSAQSKVQFTNLVHLFSELIRHDVFSHDAYMCTLISRGDLIQGPVASKPNTPSNREPMDEDSLFPGIDLKPTKLDPQDHMRSTNDYDDSKIDDDLDKILQDIKDVQQNSMDAPDSPKESDALAGHGHHDPVLDSTKPPTSPSRHLLYTTHFPLPQDETCSQHDCNQRHVLLYGVGRVRDEARHVVKKMTKEVCKLFGKKFSIDVAEGGKVKKHSRSEFNFEAITQKFQNLSYFDQHVVTWQCATQVVDMLNTFVTGSSYLPVQEHVAFLFDLMELALNIYGLIEICIQILKELPDVEVQLDVRKSTLIRSYTTNLSLYIVGVLRRYHCCLLLSPEQTTVVFSLLCKMVAHVSNPSDCSSAERCVLAHLYDLYSNCSLLKTKPHSSEGFNNANPKIRAAYYTALTLTPSNHLYNSQFMVDVLNSPRRGGKIEAQWARQLNEAPANRYSFVCNAIVAVCSETDNDKLNDIAITCAELTACCNALNTEWLGVLSALCCSSNSSANYIDVQNQVDVQDLSIHNSLAVFTSILIARHCFSLEDFVRHIALPSLVKACNEGRGDADNEAEAGARLTCHLLLRLFKTVECPQPALYSVGTSPHPLPSGNQRSYSIKLSCDRHLLAAAHNNISVGPLIAVLKAILVVGDATAGKQQQKKPDTLMSHSGKGGPGSVGGSGPGELSISHILGTSDILGGADDLGLDLAMSSSSSSVGMITESVKGLSDFAQHVLRQICSQEWVLERCLQNPEELCQEDMLLDNMLTPRQAQRLLHMICYPDTPADAFLEQKTHITNILENLEQWSLRMSWLDLQLMYKQFPSASSDLSQWLDTVAKAAIDVFQLNNVSGKPEKRSDSIWLVAPLVSKLPSAVQGRVLKVAGQVLESGNWSKAAGRDRRIKSPSMFNHQPFLSLVLTCLKGQDDQREGLLTSLHSQLSQFCTTSKDEKSIGSDDPKAREILQDALQLRFSLVGGVFDTIQRNITVTNDWAMLLVQLVSYGVIDLNNNAELFTTVIDMLATLIHSTLVSDSQSEKDENKKYYQNLMKKLKKELGDRNSQSIQFVRQLLPLPKVTMEVITCEQVGCITDTKGNKIAGFNSIDKKQGLQVYNAQRVSAWELLEGHKNPAPLSWAWFRAVRLERKPLTYQNAHKLLRYHTHSQIRPASHYLEPPPLPPEDLEPDKKELETGKADTPMSIDSPGRMMVTIAGAGKGKALKTKRHRRNKGPATPTNPMQPQQIPQPQGPNQMQQMVYNAQQAQVSQQPGMFPNQQPQQQQQWYPNQQAPHPTPPQQYGPYGNQMAPTQIAGPRYDRPGPALNQSQSKQALTNMLRLRLPSNQFIGAQQQQQQQAVAPPNAAPPNVTGPAAFQGIQRSQFIRQQLRATHGQQHVAPPGMQPQQGLFAPQQQQQQQPQGMYAGMQQGMNQNYAGYGGQQMIPQQPQQQQPPGLMAQQQNMFQNQQQMMGAQNQQQMINAQNQQQMMGAQRSQEYMQQQRMQPGTARPPYLQQAPNVTMNTMGPMGAGVQNQPAPPYRQAGGKPGTVNVGGVGQANVGLQPNQHMQSQMSLTQQRMRQIMAMQQQQQQAQQQQQVQQQAGNAGQQATPQLVAHLQRNLNQAPQHPYQHQPPPY</sequence>
<feature type="compositionally biased region" description="Low complexity" evidence="8">
    <location>
        <begin position="2065"/>
        <end position="2084"/>
    </location>
</feature>
<feature type="region of interest" description="Disordered" evidence="8">
    <location>
        <begin position="2248"/>
        <end position="2296"/>
    </location>
</feature>
<evidence type="ECO:0000256" key="4">
    <source>
        <dbReference type="ARBA" id="ARBA00023015"/>
    </source>
</evidence>
<feature type="compositionally biased region" description="Polar residues" evidence="8">
    <location>
        <begin position="1922"/>
        <end position="1931"/>
    </location>
</feature>
<dbReference type="PANTHER" id="PTHR46007:SF11">
    <property type="entry name" value="MEDIATOR OF RNA POLYMERASE II TRANSCRIPTION SUBUNIT 12"/>
    <property type="match status" value="1"/>
</dbReference>
<organism evidence="10 11">
    <name type="scientific">Ceratosolen solmsi marchali</name>
    <dbReference type="NCBI Taxonomy" id="326594"/>
    <lineage>
        <taxon>Eukaryota</taxon>
        <taxon>Metazoa</taxon>
        <taxon>Ecdysozoa</taxon>
        <taxon>Arthropoda</taxon>
        <taxon>Hexapoda</taxon>
        <taxon>Insecta</taxon>
        <taxon>Pterygota</taxon>
        <taxon>Neoptera</taxon>
        <taxon>Endopterygota</taxon>
        <taxon>Hymenoptera</taxon>
        <taxon>Apocrita</taxon>
        <taxon>Proctotrupomorpha</taxon>
        <taxon>Chalcidoidea</taxon>
        <taxon>Agaonidae</taxon>
        <taxon>Agaoninae</taxon>
        <taxon>Ceratosolen</taxon>
    </lineage>
</organism>
<protein>
    <submittedName>
        <fullName evidence="11">Mediator of RNA polymerase II transcription subunit 12</fullName>
    </submittedName>
</protein>
<name>A0AAJ6YUF9_9HYME</name>
<proteinExistence type="inferred from homology"/>
<feature type="compositionally biased region" description="Low complexity" evidence="8">
    <location>
        <begin position="1932"/>
        <end position="1955"/>
    </location>
</feature>
<evidence type="ECO:0000313" key="11">
    <source>
        <dbReference type="RefSeq" id="XP_011504560.1"/>
    </source>
</evidence>
<keyword evidence="7" id="KW-0539">Nucleus</keyword>
<dbReference type="GO" id="GO:0003713">
    <property type="term" value="F:transcription coactivator activity"/>
    <property type="evidence" value="ECO:0007669"/>
    <property type="project" value="TreeGrafter"/>
</dbReference>
<dbReference type="CTD" id="44830"/>
<dbReference type="GO" id="GO:0016592">
    <property type="term" value="C:mediator complex"/>
    <property type="evidence" value="ECO:0007669"/>
    <property type="project" value="InterPro"/>
</dbReference>
<reference evidence="11" key="1">
    <citation type="submission" date="2025-08" db="UniProtKB">
        <authorList>
            <consortium name="RefSeq"/>
        </authorList>
    </citation>
    <scope>IDENTIFICATION</scope>
</reference>
<dbReference type="Pfam" id="PF09497">
    <property type="entry name" value="Med12"/>
    <property type="match status" value="1"/>
</dbReference>